<dbReference type="EMBL" id="FPBV01000003">
    <property type="protein sequence ID" value="SFU51391.1"/>
    <property type="molecule type" value="Genomic_DNA"/>
</dbReference>
<protein>
    <recommendedName>
        <fullName evidence="2 6">Argininosuccinate lyase</fullName>
        <shortName evidence="6">ASAL</shortName>
        <ecNumber evidence="2 6">4.3.2.1</ecNumber>
    </recommendedName>
    <alternativeName>
        <fullName evidence="6">Arginosuccinase</fullName>
    </alternativeName>
</protein>
<dbReference type="Proteomes" id="UP000183508">
    <property type="component" value="Unassembled WGS sequence"/>
</dbReference>
<dbReference type="EC" id="4.3.2.1" evidence="2 6"/>
<dbReference type="OrthoDB" id="9769623at2"/>
<dbReference type="PRINTS" id="PR00149">
    <property type="entry name" value="FUMRATELYASE"/>
</dbReference>
<name>A0A1I7GSM5_9BACL</name>
<evidence type="ECO:0000256" key="6">
    <source>
        <dbReference type="HAMAP-Rule" id="MF_00006"/>
    </source>
</evidence>
<dbReference type="CDD" id="cd01359">
    <property type="entry name" value="Argininosuccinate_lyase"/>
    <property type="match status" value="1"/>
</dbReference>
<evidence type="ECO:0000256" key="5">
    <source>
        <dbReference type="ARBA" id="ARBA00023239"/>
    </source>
</evidence>
<keyword evidence="4 6" id="KW-0028">Amino-acid biosynthesis</keyword>
<evidence type="ECO:0000259" key="8">
    <source>
        <dbReference type="Pfam" id="PF14698"/>
    </source>
</evidence>
<dbReference type="GO" id="GO:0042450">
    <property type="term" value="P:L-arginine biosynthetic process via ornithine"/>
    <property type="evidence" value="ECO:0007669"/>
    <property type="project" value="UniProtKB-UniRule"/>
</dbReference>
<evidence type="ECO:0000256" key="1">
    <source>
        <dbReference type="ARBA" id="ARBA00004941"/>
    </source>
</evidence>
<evidence type="ECO:0000256" key="3">
    <source>
        <dbReference type="ARBA" id="ARBA00022571"/>
    </source>
</evidence>
<dbReference type="InterPro" id="IPR022761">
    <property type="entry name" value="Fumarate_lyase_N"/>
</dbReference>
<comment type="similarity">
    <text evidence="6">Belongs to the lyase 1 family. Argininosuccinate lyase subfamily.</text>
</comment>
<dbReference type="Gene3D" id="1.20.200.10">
    <property type="entry name" value="Fumarase/aspartase (Central domain)"/>
    <property type="match status" value="1"/>
</dbReference>
<dbReference type="STRING" id="392015.SAMN05421543_10334"/>
<reference evidence="10" key="1">
    <citation type="submission" date="2016-10" db="EMBL/GenBank/DDBJ databases">
        <authorList>
            <person name="Varghese N."/>
        </authorList>
    </citation>
    <scope>NUCLEOTIDE SEQUENCE [LARGE SCALE GENOMIC DNA]</scope>
    <source>
        <strain evidence="10">DSM 17980</strain>
    </source>
</reference>
<evidence type="ECO:0000256" key="4">
    <source>
        <dbReference type="ARBA" id="ARBA00022605"/>
    </source>
</evidence>
<dbReference type="InterPro" id="IPR029419">
    <property type="entry name" value="Arg_succ_lyase_C"/>
</dbReference>
<dbReference type="Gene3D" id="1.10.275.10">
    <property type="entry name" value="Fumarase/aspartase (N-terminal domain)"/>
    <property type="match status" value="1"/>
</dbReference>
<dbReference type="InterPro" id="IPR008948">
    <property type="entry name" value="L-Aspartase-like"/>
</dbReference>
<dbReference type="Pfam" id="PF00206">
    <property type="entry name" value="Lyase_1"/>
    <property type="match status" value="1"/>
</dbReference>
<feature type="domain" description="Argininosuccinate lyase C-terminal" evidence="8">
    <location>
        <begin position="369"/>
        <end position="445"/>
    </location>
</feature>
<comment type="subcellular location">
    <subcellularLocation>
        <location evidence="6">Cytoplasm</location>
    </subcellularLocation>
</comment>
<evidence type="ECO:0000313" key="9">
    <source>
        <dbReference type="EMBL" id="SFU51391.1"/>
    </source>
</evidence>
<dbReference type="eggNOG" id="COG0165">
    <property type="taxonomic scope" value="Bacteria"/>
</dbReference>
<dbReference type="Pfam" id="PF14698">
    <property type="entry name" value="ASL_C2"/>
    <property type="match status" value="1"/>
</dbReference>
<evidence type="ECO:0000256" key="2">
    <source>
        <dbReference type="ARBA" id="ARBA00012338"/>
    </source>
</evidence>
<accession>A0A1I7GSM5</accession>
<keyword evidence="5 6" id="KW-0456">Lyase</keyword>
<sequence length="501" mass="54203">MTKSDIFAREGRTFPGRTYAEVVLAPAYEQAKVHLLTPMLQIHQAHLVMLAEQGLVSRADAGVVMRAIRSLNLDELAASRYDGSCEDLFFSVERKIIQAAGEVGGSLHLARSRNDLGVAMYRLALRERLQRAIGSALSFLGTVLDLAEEHADTVMLGYTHTQQAQPMTLAHYLIAVHDSVARDVTRLRAAYRTCNRSPLGAAALTTTGFPIDRRRVADLLGFDGVVENAYDAIGGGDYLAEAATAVQVAFLGIGRYVQDLLWWATEEFGAIRVADPYVQTSSIMPQKRNPVSLEHIRALSSSGFGSASTVLQMMHNTPFGDINDTEDDLQPYLWRSVDLADQVFRLFAAVLGTLEVNRDLLLRRARESFATVTELADTLVRAAGLPFRTAHAVTAAVVQRALARGIPVSAIDGALVDEAAQAVIGRPLGLPADVIAEALDPVHFVSIRRLPGGPAPEEARRALAERRRQLAAARTAVDAEASRVQAALAELERLAAALAGE</sequence>
<evidence type="ECO:0000313" key="10">
    <source>
        <dbReference type="Proteomes" id="UP000183508"/>
    </source>
</evidence>
<gene>
    <name evidence="6" type="primary">argH</name>
    <name evidence="9" type="ORF">SAMN05421543_10334</name>
</gene>
<dbReference type="InterPro" id="IPR009049">
    <property type="entry name" value="Argininosuccinate_lyase"/>
</dbReference>
<dbReference type="InterPro" id="IPR000362">
    <property type="entry name" value="Fumarate_lyase_fam"/>
</dbReference>
<comment type="pathway">
    <text evidence="1 6">Amino-acid biosynthesis; L-arginine biosynthesis; L-arginine from L-ornithine and carbamoyl phosphate: step 3/3.</text>
</comment>
<evidence type="ECO:0000259" key="7">
    <source>
        <dbReference type="Pfam" id="PF00206"/>
    </source>
</evidence>
<proteinExistence type="inferred from homology"/>
<dbReference type="RefSeq" id="WP_074949820.1">
    <property type="nucleotide sequence ID" value="NZ_FPBV01000003.1"/>
</dbReference>
<dbReference type="NCBIfam" id="TIGR00838">
    <property type="entry name" value="argH"/>
    <property type="match status" value="1"/>
</dbReference>
<keyword evidence="10" id="KW-1185">Reference proteome</keyword>
<dbReference type="GO" id="GO:0005829">
    <property type="term" value="C:cytosol"/>
    <property type="evidence" value="ECO:0007669"/>
    <property type="project" value="TreeGrafter"/>
</dbReference>
<dbReference type="UniPathway" id="UPA00068">
    <property type="reaction ID" value="UER00114"/>
</dbReference>
<dbReference type="InterPro" id="IPR024083">
    <property type="entry name" value="Fumarase/histidase_N"/>
</dbReference>
<dbReference type="AlphaFoldDB" id="A0A1I7GSM5"/>
<dbReference type="SUPFAM" id="SSF48557">
    <property type="entry name" value="L-aspartase-like"/>
    <property type="match status" value="1"/>
</dbReference>
<dbReference type="PANTHER" id="PTHR43814:SF1">
    <property type="entry name" value="ARGININOSUCCINATE LYASE"/>
    <property type="match status" value="1"/>
</dbReference>
<feature type="domain" description="Fumarate lyase N-terminal" evidence="7">
    <location>
        <begin position="100"/>
        <end position="301"/>
    </location>
</feature>
<keyword evidence="6" id="KW-0963">Cytoplasm</keyword>
<dbReference type="PANTHER" id="PTHR43814">
    <property type="entry name" value="ARGININOSUCCINATE LYASE"/>
    <property type="match status" value="1"/>
</dbReference>
<dbReference type="GO" id="GO:0004056">
    <property type="term" value="F:argininosuccinate lyase activity"/>
    <property type="evidence" value="ECO:0007669"/>
    <property type="project" value="UniProtKB-UniRule"/>
</dbReference>
<dbReference type="HAMAP" id="MF_00006">
    <property type="entry name" value="Arg_succ_lyase"/>
    <property type="match status" value="1"/>
</dbReference>
<dbReference type="PRINTS" id="PR00145">
    <property type="entry name" value="ARGSUCLYASE"/>
</dbReference>
<keyword evidence="3 6" id="KW-0055">Arginine biosynthesis</keyword>
<organism evidence="9 10">
    <name type="scientific">Alicyclobacillus macrosporangiidus</name>
    <dbReference type="NCBI Taxonomy" id="392015"/>
    <lineage>
        <taxon>Bacteria</taxon>
        <taxon>Bacillati</taxon>
        <taxon>Bacillota</taxon>
        <taxon>Bacilli</taxon>
        <taxon>Bacillales</taxon>
        <taxon>Alicyclobacillaceae</taxon>
        <taxon>Alicyclobacillus</taxon>
    </lineage>
</organism>
<dbReference type="Gene3D" id="1.10.40.30">
    <property type="entry name" value="Fumarase/aspartase (C-terminal domain)"/>
    <property type="match status" value="1"/>
</dbReference>
<comment type="catalytic activity">
    <reaction evidence="6">
        <text>2-(N(omega)-L-arginino)succinate = fumarate + L-arginine</text>
        <dbReference type="Rhea" id="RHEA:24020"/>
        <dbReference type="ChEBI" id="CHEBI:29806"/>
        <dbReference type="ChEBI" id="CHEBI:32682"/>
        <dbReference type="ChEBI" id="CHEBI:57472"/>
        <dbReference type="EC" id="4.3.2.1"/>
    </reaction>
</comment>